<accession>A0ABS6ARZ8</accession>
<feature type="region of interest" description="Disordered" evidence="1">
    <location>
        <begin position="1"/>
        <end position="74"/>
    </location>
</feature>
<dbReference type="Proteomes" id="UP001166191">
    <property type="component" value="Unassembled WGS sequence"/>
</dbReference>
<gene>
    <name evidence="2" type="ORF">KNW02_20190</name>
</gene>
<comment type="caution">
    <text evidence="2">The sequence shown here is derived from an EMBL/GenBank/DDBJ whole genome shotgun (WGS) entry which is preliminary data.</text>
</comment>
<evidence type="ECO:0000313" key="3">
    <source>
        <dbReference type="Proteomes" id="UP001166191"/>
    </source>
</evidence>
<organism evidence="2 3">
    <name type="scientific">Paracoccus marinaquae</name>
    <dbReference type="NCBI Taxonomy" id="2841926"/>
    <lineage>
        <taxon>Bacteria</taxon>
        <taxon>Pseudomonadati</taxon>
        <taxon>Pseudomonadota</taxon>
        <taxon>Alphaproteobacteria</taxon>
        <taxon>Rhodobacterales</taxon>
        <taxon>Paracoccaceae</taxon>
        <taxon>Paracoccus</taxon>
    </lineage>
</organism>
<keyword evidence="3" id="KW-1185">Reference proteome</keyword>
<sequence length="74" mass="8233">MSRSRKRTPVVGITTAPSDKPYKVAEHRRERRSAKVSIGNGAEPEHPKAFGDPWRGEKDGKAYLDNPSAGDMRK</sequence>
<dbReference type="RefSeq" id="WP_216034977.1">
    <property type="nucleotide sequence ID" value="NZ_JAHKNG010000092.1"/>
</dbReference>
<dbReference type="EMBL" id="JAHKNG010000092">
    <property type="protein sequence ID" value="MBU3032394.1"/>
    <property type="molecule type" value="Genomic_DNA"/>
</dbReference>
<reference evidence="2" key="1">
    <citation type="submission" date="2021-06" db="EMBL/GenBank/DDBJ databases">
        <title>Paracoccus bacterium XHP0099 sp. nov., isolated from the surface waters of the Yellow Sea.</title>
        <authorList>
            <person name="Xue H."/>
            <person name="Zhang D."/>
        </authorList>
    </citation>
    <scope>NUCLEOTIDE SEQUENCE</scope>
    <source>
        <strain evidence="2">XHP0099</strain>
    </source>
</reference>
<proteinExistence type="predicted"/>
<evidence type="ECO:0000256" key="1">
    <source>
        <dbReference type="SAM" id="MobiDB-lite"/>
    </source>
</evidence>
<feature type="compositionally biased region" description="Basic and acidic residues" evidence="1">
    <location>
        <begin position="43"/>
        <end position="62"/>
    </location>
</feature>
<name>A0ABS6ARZ8_9RHOB</name>
<evidence type="ECO:0000313" key="2">
    <source>
        <dbReference type="EMBL" id="MBU3032394.1"/>
    </source>
</evidence>
<protein>
    <submittedName>
        <fullName evidence="2">Uncharacterized protein</fullName>
    </submittedName>
</protein>